<dbReference type="Proteomes" id="UP000019812">
    <property type="component" value="Unassembled WGS sequence"/>
</dbReference>
<comment type="caution">
    <text evidence="1">The sequence shown here is derived from an EMBL/GenBank/DDBJ whole genome shotgun (WGS) entry which is preliminary data.</text>
</comment>
<evidence type="ECO:0000313" key="2">
    <source>
        <dbReference type="Proteomes" id="UP000019812"/>
    </source>
</evidence>
<gene>
    <name evidence="1" type="ORF">CAPSK01_002460</name>
</gene>
<dbReference type="EMBL" id="JDSS02000024">
    <property type="protein sequence ID" value="KFB67872.1"/>
    <property type="molecule type" value="Genomic_DNA"/>
</dbReference>
<name>A0A084XZH8_9PROT</name>
<protein>
    <submittedName>
        <fullName evidence="1">Uncharacterized protein</fullName>
    </submittedName>
</protein>
<proteinExistence type="predicted"/>
<reference evidence="1 2" key="1">
    <citation type="submission" date="2014-07" db="EMBL/GenBank/DDBJ databases">
        <title>Expanding our view of genomic diversity in Candidatus Accumulibacter clades.</title>
        <authorList>
            <person name="Skennerton C.T."/>
            <person name="Barr J.J."/>
            <person name="Slater F.R."/>
            <person name="Bond P.L."/>
            <person name="Tyson G.W."/>
        </authorList>
    </citation>
    <scope>NUCLEOTIDE SEQUENCE [LARGE SCALE GENOMIC DNA]</scope>
    <source>
        <strain evidence="2">SK-01</strain>
    </source>
</reference>
<evidence type="ECO:0000313" key="1">
    <source>
        <dbReference type="EMBL" id="KFB67872.1"/>
    </source>
</evidence>
<organism evidence="1 2">
    <name type="scientific">Candidatus Accumulibacter vicinus</name>
    <dbReference type="NCBI Taxonomy" id="2954382"/>
    <lineage>
        <taxon>Bacteria</taxon>
        <taxon>Pseudomonadati</taxon>
        <taxon>Pseudomonadota</taxon>
        <taxon>Betaproteobacteria</taxon>
        <taxon>Candidatus Accumulibacter</taxon>
    </lineage>
</organism>
<dbReference type="AlphaFoldDB" id="A0A084XZH8"/>
<sequence>MRAAREARNAWRILFIHADGAGDPERKRKEQAQPAIDRLRQEHADARLGVAVIPVRETETWAIVDGDALRSVLGTTPPAGQVVRTSGALRG</sequence>
<accession>A0A084XZH8</accession>